<sequence>MTDQGTGVPRTPRRATRLVIAPHVGDETLGCGGVLARHADEAALAILAEPDERRREQFLAAQLELGRPAATVLGFSRHRLGEDMDLLVGMLADLLTAVQPSTVYLPFPSNHHDRAVAYEAGMRALRTPYGYGARRPVTVLAYDVGAVEVADYAEDVLWTIHEPLDERDVERKCAAALEYGSPLAGGLRRNAALVGQSRHIAWAEQFAVVRMSAGPRVRPVREAVGGRR</sequence>
<evidence type="ECO:0008006" key="3">
    <source>
        <dbReference type="Google" id="ProtNLM"/>
    </source>
</evidence>
<reference evidence="1 2" key="1">
    <citation type="submission" date="2019-11" db="EMBL/GenBank/DDBJ databases">
        <authorList>
            <person name="Li J."/>
        </authorList>
    </citation>
    <scope>NUCLEOTIDE SEQUENCE [LARGE SCALE GENOMIC DNA]</scope>
    <source>
        <strain evidence="1 2">MF47</strain>
    </source>
</reference>
<dbReference type="InterPro" id="IPR024078">
    <property type="entry name" value="LmbE-like_dom_sf"/>
</dbReference>
<dbReference type="EMBL" id="CP045737">
    <property type="protein sequence ID" value="QGG42364.1"/>
    <property type="molecule type" value="Genomic_DNA"/>
</dbReference>
<accession>A0A5Q2MGT8</accession>
<evidence type="ECO:0000313" key="1">
    <source>
        <dbReference type="EMBL" id="QGG42364.1"/>
    </source>
</evidence>
<evidence type="ECO:0000313" key="2">
    <source>
        <dbReference type="Proteomes" id="UP000392064"/>
    </source>
</evidence>
<protein>
    <recommendedName>
        <fullName evidence="3">PIG-L family deacetylase</fullName>
    </recommendedName>
</protein>
<proteinExistence type="predicted"/>
<dbReference type="KEGG" id="aef:GEV26_13810"/>
<name>A0A5Q2MGT8_9ACTN</name>
<dbReference type="Proteomes" id="UP000392064">
    <property type="component" value="Chromosome"/>
</dbReference>
<keyword evidence="2" id="KW-1185">Reference proteome</keyword>
<dbReference type="RefSeq" id="WP_153653954.1">
    <property type="nucleotide sequence ID" value="NZ_CP045737.1"/>
</dbReference>
<gene>
    <name evidence="1" type="ORF">GEV26_13810</name>
</gene>
<dbReference type="AlphaFoldDB" id="A0A5Q2MGT8"/>
<organism evidence="1 2">
    <name type="scientific">Aeromicrobium yanjiei</name>
    <dbReference type="NCBI Taxonomy" id="2662028"/>
    <lineage>
        <taxon>Bacteria</taxon>
        <taxon>Bacillati</taxon>
        <taxon>Actinomycetota</taxon>
        <taxon>Actinomycetes</taxon>
        <taxon>Propionibacteriales</taxon>
        <taxon>Nocardioidaceae</taxon>
        <taxon>Aeromicrobium</taxon>
    </lineage>
</organism>
<dbReference type="Gene3D" id="3.40.50.10320">
    <property type="entry name" value="LmbE-like"/>
    <property type="match status" value="1"/>
</dbReference>
<dbReference type="SUPFAM" id="SSF102588">
    <property type="entry name" value="LmbE-like"/>
    <property type="match status" value="1"/>
</dbReference>